<keyword evidence="9" id="KW-1185">Reference proteome</keyword>
<dbReference type="InterPro" id="IPR037185">
    <property type="entry name" value="EmrE-like"/>
</dbReference>
<dbReference type="KEGG" id="daw:HS1_002351"/>
<comment type="subcellular location">
    <subcellularLocation>
        <location evidence="1">Cell membrane</location>
        <topology evidence="1">Multi-pass membrane protein</topology>
    </subcellularLocation>
</comment>
<name>A0A7C1VLV2_DESA2</name>
<keyword evidence="4 6" id="KW-1133">Transmembrane helix</keyword>
<reference evidence="8" key="2">
    <citation type="journal article" date="2020" name="mSystems">
        <title>Genome- and Community-Level Interaction Insights into Carbon Utilization and Element Cycling Functions of Hydrothermarchaeota in Hydrothermal Sediment.</title>
        <authorList>
            <person name="Zhou Z."/>
            <person name="Liu Y."/>
            <person name="Xu W."/>
            <person name="Pan J."/>
            <person name="Luo Z.H."/>
            <person name="Li M."/>
        </authorList>
    </citation>
    <scope>NUCLEOTIDE SEQUENCE [LARGE SCALE GENOMIC DNA]</scope>
    <source>
        <strain evidence="8">HyVt-389</strain>
    </source>
</reference>
<dbReference type="RefSeq" id="WP_066065779.1">
    <property type="nucleotide sequence ID" value="NZ_CP013015.1"/>
</dbReference>
<dbReference type="GO" id="GO:0005886">
    <property type="term" value="C:plasma membrane"/>
    <property type="evidence" value="ECO:0007669"/>
    <property type="project" value="UniProtKB-SubCell"/>
</dbReference>
<dbReference type="Proteomes" id="UP000070560">
    <property type="component" value="Chromosome"/>
</dbReference>
<keyword evidence="3 6" id="KW-0812">Transmembrane</keyword>
<reference evidence="7 9" key="1">
    <citation type="submission" date="2015-10" db="EMBL/GenBank/DDBJ databases">
        <title>Candidatus Desulfofervidus auxilii, a hydrogenotrophic sulfate-reducing bacterium involved in the thermophilic anaerobic oxidation of methane.</title>
        <authorList>
            <person name="Krukenberg V."/>
            <person name="Richter M."/>
            <person name="Wegener G."/>
        </authorList>
    </citation>
    <scope>NUCLEOTIDE SEQUENCE [LARGE SCALE GENOMIC DNA]</scope>
    <source>
        <strain evidence="7 9">HS1</strain>
    </source>
</reference>
<evidence type="ECO:0000313" key="7">
    <source>
        <dbReference type="EMBL" id="AMM42133.1"/>
    </source>
</evidence>
<evidence type="ECO:0000256" key="3">
    <source>
        <dbReference type="ARBA" id="ARBA00022692"/>
    </source>
</evidence>
<dbReference type="AlphaFoldDB" id="A0A7C1VLV2"/>
<feature type="transmembrane region" description="Helical" evidence="6">
    <location>
        <begin position="6"/>
        <end position="25"/>
    </location>
</feature>
<feature type="transmembrane region" description="Helical" evidence="6">
    <location>
        <begin position="97"/>
        <end position="114"/>
    </location>
</feature>
<evidence type="ECO:0000256" key="5">
    <source>
        <dbReference type="ARBA" id="ARBA00023136"/>
    </source>
</evidence>
<evidence type="ECO:0000256" key="6">
    <source>
        <dbReference type="SAM" id="Phobius"/>
    </source>
</evidence>
<evidence type="ECO:0000256" key="4">
    <source>
        <dbReference type="ARBA" id="ARBA00022989"/>
    </source>
</evidence>
<dbReference type="PANTHER" id="PTHR30561">
    <property type="entry name" value="SMR FAMILY PROTON-DEPENDENT DRUG EFFLUX TRANSPORTER SUGE"/>
    <property type="match status" value="1"/>
</dbReference>
<evidence type="ECO:0000256" key="2">
    <source>
        <dbReference type="ARBA" id="ARBA00022475"/>
    </source>
</evidence>
<protein>
    <submittedName>
        <fullName evidence="7 8">4-amino-4-deoxy-L-arabinose-phospho-UDP flippase</fullName>
    </submittedName>
</protein>
<dbReference type="SUPFAM" id="SSF103481">
    <property type="entry name" value="Multidrug resistance efflux transporter EmrE"/>
    <property type="match status" value="1"/>
</dbReference>
<dbReference type="Proteomes" id="UP000885738">
    <property type="component" value="Unassembled WGS sequence"/>
</dbReference>
<feature type="transmembrane region" description="Helical" evidence="6">
    <location>
        <begin position="45"/>
        <end position="65"/>
    </location>
</feature>
<evidence type="ECO:0000313" key="9">
    <source>
        <dbReference type="Proteomes" id="UP000070560"/>
    </source>
</evidence>
<sequence length="116" mass="12954">MDIVEISLISATIVFISLGQIFQKLASRNINCVKRIFIKIFSTPYVLLAGISLALGMLSWLFVLRTVKLSIAYPMLSLSYVIITLVGKIGFKEKVPLHRWLGVSSICIGIFFLFQG</sequence>
<organism evidence="8">
    <name type="scientific">Desulfofervidus auxilii</name>
    <dbReference type="NCBI Taxonomy" id="1621989"/>
    <lineage>
        <taxon>Bacteria</taxon>
        <taxon>Pseudomonadati</taxon>
        <taxon>Thermodesulfobacteriota</taxon>
        <taxon>Candidatus Desulfofervidia</taxon>
        <taxon>Candidatus Desulfofervidales</taxon>
        <taxon>Candidatus Desulfofervidaceae</taxon>
        <taxon>Candidatus Desulfofervidus</taxon>
    </lineage>
</organism>
<gene>
    <name evidence="8" type="ORF">ENI35_00255</name>
    <name evidence="7" type="ORF">HS1_002351</name>
</gene>
<dbReference type="InterPro" id="IPR000390">
    <property type="entry name" value="Small_drug/metabolite_transptr"/>
</dbReference>
<dbReference type="EMBL" id="CP013015">
    <property type="protein sequence ID" value="AMM42133.1"/>
    <property type="molecule type" value="Genomic_DNA"/>
</dbReference>
<dbReference type="EMBL" id="DRIH01000008">
    <property type="protein sequence ID" value="HEC67244.1"/>
    <property type="molecule type" value="Genomic_DNA"/>
</dbReference>
<dbReference type="GO" id="GO:0022857">
    <property type="term" value="F:transmembrane transporter activity"/>
    <property type="evidence" value="ECO:0007669"/>
    <property type="project" value="InterPro"/>
</dbReference>
<feature type="transmembrane region" description="Helical" evidence="6">
    <location>
        <begin position="71"/>
        <end position="90"/>
    </location>
</feature>
<keyword evidence="5 6" id="KW-0472">Membrane</keyword>
<accession>A0A7C1VLV2</accession>
<keyword evidence="2" id="KW-1003">Cell membrane</keyword>
<proteinExistence type="predicted"/>
<dbReference type="OrthoDB" id="5460103at2"/>
<dbReference type="Gene3D" id="1.10.3730.20">
    <property type="match status" value="1"/>
</dbReference>
<evidence type="ECO:0000313" key="8">
    <source>
        <dbReference type="EMBL" id="HEC67244.1"/>
    </source>
</evidence>
<dbReference type="PANTHER" id="PTHR30561:SF9">
    <property type="entry name" value="4-AMINO-4-DEOXY-L-ARABINOSE-PHOSPHOUNDECAPRENOL FLIPPASE SUBUNIT ARNF-RELATED"/>
    <property type="match status" value="1"/>
</dbReference>
<evidence type="ECO:0000256" key="1">
    <source>
        <dbReference type="ARBA" id="ARBA00004651"/>
    </source>
</evidence>